<dbReference type="Gene3D" id="2.60.120.590">
    <property type="entry name" value="Alpha-ketoglutarate-dependent dioxygenase AlkB-like"/>
    <property type="match status" value="1"/>
</dbReference>
<feature type="compositionally biased region" description="Polar residues" evidence="1">
    <location>
        <begin position="504"/>
        <end position="517"/>
    </location>
</feature>
<reference evidence="2" key="1">
    <citation type="submission" date="2021-02" db="EMBL/GenBank/DDBJ databases">
        <authorList>
            <person name="Dougan E. K."/>
            <person name="Rhodes N."/>
            <person name="Thang M."/>
            <person name="Chan C."/>
        </authorList>
    </citation>
    <scope>NUCLEOTIDE SEQUENCE</scope>
</reference>
<proteinExistence type="predicted"/>
<feature type="region of interest" description="Disordered" evidence="1">
    <location>
        <begin position="493"/>
        <end position="525"/>
    </location>
</feature>
<sequence length="525" mass="58082">MQSGSEREAFTPFRAAVALEAGAVGSTGGTGAGRREGRWGTSQQLDDEKPVISSELFSAGCGHLGAELLCALLGDFGIRSVLDVRELDHSAKRPWFNRDALELTMRDAGLDYLYIGDKSSLESVASLVAGSKAPVCLLGVRALARECPRLALCEALEAGPWKLRVFHLQLSPEAPPELRLLPHPHSAVLGRRLAAAKEVADLQDKLEVALGFAGSWRDRVLRRHKMVRWEDWDLTRRLPSAEEGPLAIQLPFDTLLLIIPQFMAQRELYALQQAALPGAVEYCQPRRQIRNPDGSFVQFNEHFKEAWLCDDYDYRDSRRVQQPRLHVGQQLPCWAQELQQRAEREVQAPFNSLMCRWEPRGVHLKDGPHTYATKYGWGDEAVIGLLAVGPTREYRIHAIPWYHGRGRREVVAVNIPLAEGMLVALGGPLKERWLYAQPRDEELAPERIQFTLQLHADPELRIGAGASRSCPGTEDGEVGAGCSGAAVSGLAVPGPPAGELRALQTAQQPSLAESQATSRKRWHRA</sequence>
<accession>A0A813IIV6</accession>
<evidence type="ECO:0000313" key="2">
    <source>
        <dbReference type="EMBL" id="CAE8651068.1"/>
    </source>
</evidence>
<comment type="caution">
    <text evidence="2">The sequence shown here is derived from an EMBL/GenBank/DDBJ whole genome shotgun (WGS) entry which is preliminary data.</text>
</comment>
<evidence type="ECO:0000313" key="3">
    <source>
        <dbReference type="Proteomes" id="UP000626109"/>
    </source>
</evidence>
<protein>
    <submittedName>
        <fullName evidence="2">Uncharacterized protein</fullName>
    </submittedName>
</protein>
<dbReference type="Proteomes" id="UP000626109">
    <property type="component" value="Unassembled WGS sequence"/>
</dbReference>
<dbReference type="InterPro" id="IPR037151">
    <property type="entry name" value="AlkB-like_sf"/>
</dbReference>
<organism evidence="2 3">
    <name type="scientific">Polarella glacialis</name>
    <name type="common">Dinoflagellate</name>
    <dbReference type="NCBI Taxonomy" id="89957"/>
    <lineage>
        <taxon>Eukaryota</taxon>
        <taxon>Sar</taxon>
        <taxon>Alveolata</taxon>
        <taxon>Dinophyceae</taxon>
        <taxon>Suessiales</taxon>
        <taxon>Suessiaceae</taxon>
        <taxon>Polarella</taxon>
    </lineage>
</organism>
<gene>
    <name evidence="2" type="ORF">PGLA2088_LOCUS8811</name>
</gene>
<evidence type="ECO:0000256" key="1">
    <source>
        <dbReference type="SAM" id="MobiDB-lite"/>
    </source>
</evidence>
<dbReference type="AlphaFoldDB" id="A0A813IIV6"/>
<feature type="region of interest" description="Disordered" evidence="1">
    <location>
        <begin position="26"/>
        <end position="46"/>
    </location>
</feature>
<name>A0A813IIV6_POLGL</name>
<dbReference type="EMBL" id="CAJNNW010009575">
    <property type="protein sequence ID" value="CAE8651068.1"/>
    <property type="molecule type" value="Genomic_DNA"/>
</dbReference>